<feature type="region of interest" description="Disordered" evidence="1">
    <location>
        <begin position="1"/>
        <end position="116"/>
    </location>
</feature>
<gene>
    <name evidence="2" type="ORF">RRG08_057487</name>
</gene>
<feature type="compositionally biased region" description="Low complexity" evidence="1">
    <location>
        <begin position="56"/>
        <end position="68"/>
    </location>
</feature>
<evidence type="ECO:0000313" key="3">
    <source>
        <dbReference type="Proteomes" id="UP001283361"/>
    </source>
</evidence>
<dbReference type="EMBL" id="JAWDGP010007385">
    <property type="protein sequence ID" value="KAK3721884.1"/>
    <property type="molecule type" value="Genomic_DNA"/>
</dbReference>
<dbReference type="AlphaFoldDB" id="A0AAE1CNW2"/>
<feature type="compositionally biased region" description="Polar residues" evidence="1">
    <location>
        <begin position="105"/>
        <end position="116"/>
    </location>
</feature>
<name>A0AAE1CNW2_9GAST</name>
<proteinExistence type="predicted"/>
<dbReference type="Proteomes" id="UP001283361">
    <property type="component" value="Unassembled WGS sequence"/>
</dbReference>
<organism evidence="2 3">
    <name type="scientific">Elysia crispata</name>
    <name type="common">lettuce slug</name>
    <dbReference type="NCBI Taxonomy" id="231223"/>
    <lineage>
        <taxon>Eukaryota</taxon>
        <taxon>Metazoa</taxon>
        <taxon>Spiralia</taxon>
        <taxon>Lophotrochozoa</taxon>
        <taxon>Mollusca</taxon>
        <taxon>Gastropoda</taxon>
        <taxon>Heterobranchia</taxon>
        <taxon>Euthyneura</taxon>
        <taxon>Panpulmonata</taxon>
        <taxon>Sacoglossa</taxon>
        <taxon>Placobranchoidea</taxon>
        <taxon>Plakobranchidae</taxon>
        <taxon>Elysia</taxon>
    </lineage>
</organism>
<sequence length="116" mass="13241">MKTIKTVALHPPKDPYTSNKEEKTWSLRGMRSLTHTLKPRDVPRIQSNRSRHQEPPTRSIPSPTSRAPSPEEPINTPHNPPQDHDARPTPHPSKATKNLIEDLSRTTNTENYKNNL</sequence>
<keyword evidence="3" id="KW-1185">Reference proteome</keyword>
<reference evidence="2" key="1">
    <citation type="journal article" date="2023" name="G3 (Bethesda)">
        <title>A reference genome for the long-term kleptoplast-retaining sea slug Elysia crispata morphotype clarki.</title>
        <authorList>
            <person name="Eastman K.E."/>
            <person name="Pendleton A.L."/>
            <person name="Shaikh M.A."/>
            <person name="Suttiyut T."/>
            <person name="Ogas R."/>
            <person name="Tomko P."/>
            <person name="Gavelis G."/>
            <person name="Widhalm J.R."/>
            <person name="Wisecaver J.H."/>
        </authorList>
    </citation>
    <scope>NUCLEOTIDE SEQUENCE</scope>
    <source>
        <strain evidence="2">ECLA1</strain>
    </source>
</reference>
<protein>
    <submittedName>
        <fullName evidence="2">Uncharacterized protein</fullName>
    </submittedName>
</protein>
<evidence type="ECO:0000313" key="2">
    <source>
        <dbReference type="EMBL" id="KAK3721884.1"/>
    </source>
</evidence>
<evidence type="ECO:0000256" key="1">
    <source>
        <dbReference type="SAM" id="MobiDB-lite"/>
    </source>
</evidence>
<accession>A0AAE1CNW2</accession>
<comment type="caution">
    <text evidence="2">The sequence shown here is derived from an EMBL/GenBank/DDBJ whole genome shotgun (WGS) entry which is preliminary data.</text>
</comment>